<evidence type="ECO:0000256" key="2">
    <source>
        <dbReference type="SAM" id="SignalP"/>
    </source>
</evidence>
<gene>
    <name evidence="4" type="primary">LOC130472284</name>
</gene>
<dbReference type="GeneID" id="130472284"/>
<dbReference type="RefSeq" id="XP_056698839.1">
    <property type="nucleotide sequence ID" value="XM_056842861.1"/>
</dbReference>
<sequence length="97" mass="10474">MANSTWFSSMVLLFLVVSMISFDVSMAGGEGSLTKRQCPAACASRCSSLTFGKMFCKWSCNKCCAKCLCVPSGTSGHRDECPCYGDWYRSAGPPMCP</sequence>
<protein>
    <submittedName>
        <fullName evidence="4">Gibberellin-regulated protein 12-like</fullName>
    </submittedName>
</protein>
<keyword evidence="2" id="KW-0732">Signal</keyword>
<dbReference type="InterPro" id="IPR003854">
    <property type="entry name" value="GASA"/>
</dbReference>
<evidence type="ECO:0000313" key="3">
    <source>
        <dbReference type="Proteomes" id="UP000813463"/>
    </source>
</evidence>
<evidence type="ECO:0000313" key="4">
    <source>
        <dbReference type="RefSeq" id="XP_056698839.1"/>
    </source>
</evidence>
<accession>A0ABM3RT87</accession>
<dbReference type="Proteomes" id="UP000813463">
    <property type="component" value="Chromosome 4"/>
</dbReference>
<reference evidence="3" key="1">
    <citation type="journal article" date="2021" name="Nat. Commun.">
        <title>Genomic analyses provide insights into spinach domestication and the genetic basis of agronomic traits.</title>
        <authorList>
            <person name="Cai X."/>
            <person name="Sun X."/>
            <person name="Xu C."/>
            <person name="Sun H."/>
            <person name="Wang X."/>
            <person name="Ge C."/>
            <person name="Zhang Z."/>
            <person name="Wang Q."/>
            <person name="Fei Z."/>
            <person name="Jiao C."/>
            <person name="Wang Q."/>
        </authorList>
    </citation>
    <scope>NUCLEOTIDE SEQUENCE [LARGE SCALE GENOMIC DNA]</scope>
    <source>
        <strain evidence="3">cv. Varoflay</strain>
    </source>
</reference>
<dbReference type="PANTHER" id="PTHR23201:SF92">
    <property type="entry name" value="GIBBERELLIN-REGULATED PROTEIN 12"/>
    <property type="match status" value="1"/>
</dbReference>
<keyword evidence="3" id="KW-1185">Reference proteome</keyword>
<feature type="chain" id="PRO_5045075250" evidence="2">
    <location>
        <begin position="28"/>
        <end position="97"/>
    </location>
</feature>
<feature type="signal peptide" evidence="2">
    <location>
        <begin position="1"/>
        <end position="27"/>
    </location>
</feature>
<name>A0ABM3RT87_SPIOL</name>
<dbReference type="Pfam" id="PF02704">
    <property type="entry name" value="GASA"/>
    <property type="match status" value="1"/>
</dbReference>
<comment type="similarity">
    <text evidence="1">Belongs to the GASA family.</text>
</comment>
<reference evidence="4" key="2">
    <citation type="submission" date="2025-08" db="UniProtKB">
        <authorList>
            <consortium name="RefSeq"/>
        </authorList>
    </citation>
    <scope>IDENTIFICATION</scope>
    <source>
        <tissue evidence="4">Leaf</tissue>
    </source>
</reference>
<evidence type="ECO:0000256" key="1">
    <source>
        <dbReference type="ARBA" id="ARBA00010582"/>
    </source>
</evidence>
<organism evidence="3 4">
    <name type="scientific">Spinacia oleracea</name>
    <name type="common">Spinach</name>
    <dbReference type="NCBI Taxonomy" id="3562"/>
    <lineage>
        <taxon>Eukaryota</taxon>
        <taxon>Viridiplantae</taxon>
        <taxon>Streptophyta</taxon>
        <taxon>Embryophyta</taxon>
        <taxon>Tracheophyta</taxon>
        <taxon>Spermatophyta</taxon>
        <taxon>Magnoliopsida</taxon>
        <taxon>eudicotyledons</taxon>
        <taxon>Gunneridae</taxon>
        <taxon>Pentapetalae</taxon>
        <taxon>Caryophyllales</taxon>
        <taxon>Chenopodiaceae</taxon>
        <taxon>Chenopodioideae</taxon>
        <taxon>Anserineae</taxon>
        <taxon>Spinacia</taxon>
    </lineage>
</organism>
<proteinExistence type="inferred from homology"/>
<dbReference type="PANTHER" id="PTHR23201">
    <property type="entry name" value="EXTENSIN, PROLINE-RICH PROTEIN"/>
    <property type="match status" value="1"/>
</dbReference>